<dbReference type="Proteomes" id="UP000663829">
    <property type="component" value="Unassembled WGS sequence"/>
</dbReference>
<reference evidence="1" key="1">
    <citation type="submission" date="2021-02" db="EMBL/GenBank/DDBJ databases">
        <authorList>
            <person name="Nowell W R."/>
        </authorList>
    </citation>
    <scope>NUCLEOTIDE SEQUENCE</scope>
</reference>
<organism evidence="1 3">
    <name type="scientific">Didymodactylos carnosus</name>
    <dbReference type="NCBI Taxonomy" id="1234261"/>
    <lineage>
        <taxon>Eukaryota</taxon>
        <taxon>Metazoa</taxon>
        <taxon>Spiralia</taxon>
        <taxon>Gnathifera</taxon>
        <taxon>Rotifera</taxon>
        <taxon>Eurotatoria</taxon>
        <taxon>Bdelloidea</taxon>
        <taxon>Philodinida</taxon>
        <taxon>Philodinidae</taxon>
        <taxon>Didymodactylos</taxon>
    </lineage>
</organism>
<dbReference type="EMBL" id="CAJOBC010074251">
    <property type="protein sequence ID" value="CAF4253112.1"/>
    <property type="molecule type" value="Genomic_DNA"/>
</dbReference>
<dbReference type="EMBL" id="CAJNOQ010015795">
    <property type="protein sequence ID" value="CAF1368620.1"/>
    <property type="molecule type" value="Genomic_DNA"/>
</dbReference>
<gene>
    <name evidence="1" type="ORF">GPM918_LOCUS31742</name>
    <name evidence="2" type="ORF">SRO942_LOCUS32394</name>
</gene>
<dbReference type="AlphaFoldDB" id="A0A815II24"/>
<comment type="caution">
    <text evidence="1">The sequence shown here is derived from an EMBL/GenBank/DDBJ whole genome shotgun (WGS) entry which is preliminary data.</text>
</comment>
<keyword evidence="3" id="KW-1185">Reference proteome</keyword>
<dbReference type="Proteomes" id="UP000681722">
    <property type="component" value="Unassembled WGS sequence"/>
</dbReference>
<evidence type="ECO:0000313" key="3">
    <source>
        <dbReference type="Proteomes" id="UP000663829"/>
    </source>
</evidence>
<protein>
    <submittedName>
        <fullName evidence="1">Uncharacterized protein</fullName>
    </submittedName>
</protein>
<proteinExistence type="predicted"/>
<evidence type="ECO:0000313" key="1">
    <source>
        <dbReference type="EMBL" id="CAF1368620.1"/>
    </source>
</evidence>
<name>A0A815II24_9BILA</name>
<sequence length="108" mass="12191">MCNSLLTSDLFTNSIGTVVEEAVNKYRYQVEDLKFELKKYIAPPLGFIVPIPDRTATVVDDLECMHEKRSDLKSPFTIIFPRVPMASSEHDHNSCHSMAAIMILCSEV</sequence>
<evidence type="ECO:0000313" key="2">
    <source>
        <dbReference type="EMBL" id="CAF4253112.1"/>
    </source>
</evidence>
<accession>A0A815II24</accession>